<comment type="caution">
    <text evidence="7">The sequence shown here is derived from an EMBL/GenBank/DDBJ whole genome shotgun (WGS) entry which is preliminary data.</text>
</comment>
<sequence>MLHACSGKALALWRRSQAPSGTQFPLLPGPLGLDFCPPIVHTKTDAPLLYLARTNLGWFAAAVALAEKGMRFYVDPKGAYHDLCKRTRAVEALCIRNELEDSRLKMYRDENGPSFSCRRIHQAAEKGVLDGNFGGPFKEKKNKQAARFWLSTVHKVKGLETPYVQLANDFTKLSTPEERAQTPDDDTYLVYVAVTRATRMLFINSDLCWVQSPRVSQEPCPCLECTSEEERNIRKQRKRFLHQLKKRRPPPGAKAPCVSSIKGW</sequence>
<dbReference type="Pfam" id="PF13361">
    <property type="entry name" value="UvrD_C"/>
    <property type="match status" value="1"/>
</dbReference>
<evidence type="ECO:0000256" key="3">
    <source>
        <dbReference type="ARBA" id="ARBA00022806"/>
    </source>
</evidence>
<dbReference type="InterPro" id="IPR027417">
    <property type="entry name" value="P-loop_NTPase"/>
</dbReference>
<evidence type="ECO:0000256" key="1">
    <source>
        <dbReference type="ARBA" id="ARBA00022741"/>
    </source>
</evidence>
<keyword evidence="3" id="KW-0347">Helicase</keyword>
<name>A0ABQ7H0L4_DUNSA</name>
<dbReference type="Gene3D" id="3.40.50.300">
    <property type="entry name" value="P-loop containing nucleotide triphosphate hydrolases"/>
    <property type="match status" value="1"/>
</dbReference>
<feature type="region of interest" description="Disordered" evidence="5">
    <location>
        <begin position="243"/>
        <end position="264"/>
    </location>
</feature>
<accession>A0ABQ7H0L4</accession>
<protein>
    <recommendedName>
        <fullName evidence="6">UvrD-like helicase C-terminal domain-containing protein</fullName>
    </recommendedName>
</protein>
<organism evidence="7 8">
    <name type="scientific">Dunaliella salina</name>
    <name type="common">Green alga</name>
    <name type="synonym">Protococcus salinus</name>
    <dbReference type="NCBI Taxonomy" id="3046"/>
    <lineage>
        <taxon>Eukaryota</taxon>
        <taxon>Viridiplantae</taxon>
        <taxon>Chlorophyta</taxon>
        <taxon>core chlorophytes</taxon>
        <taxon>Chlorophyceae</taxon>
        <taxon>CS clade</taxon>
        <taxon>Chlamydomonadales</taxon>
        <taxon>Dunaliellaceae</taxon>
        <taxon>Dunaliella</taxon>
    </lineage>
</organism>
<evidence type="ECO:0000313" key="8">
    <source>
        <dbReference type="Proteomes" id="UP000815325"/>
    </source>
</evidence>
<gene>
    <name evidence="7" type="ORF">DUNSADRAFT_16948</name>
</gene>
<keyword evidence="4" id="KW-0067">ATP-binding</keyword>
<evidence type="ECO:0000313" key="7">
    <source>
        <dbReference type="EMBL" id="KAF5840401.1"/>
    </source>
</evidence>
<dbReference type="PANTHER" id="PTHR11070">
    <property type="entry name" value="UVRD / RECB / PCRA DNA HELICASE FAMILY MEMBER"/>
    <property type="match status" value="1"/>
</dbReference>
<reference evidence="7" key="1">
    <citation type="submission" date="2017-08" db="EMBL/GenBank/DDBJ databases">
        <authorList>
            <person name="Polle J.E."/>
            <person name="Barry K."/>
            <person name="Cushman J."/>
            <person name="Schmutz J."/>
            <person name="Tran D."/>
            <person name="Hathwaick L.T."/>
            <person name="Yim W.C."/>
            <person name="Jenkins J."/>
            <person name="Mckie-Krisberg Z.M."/>
            <person name="Prochnik S."/>
            <person name="Lindquist E."/>
            <person name="Dockter R.B."/>
            <person name="Adam C."/>
            <person name="Molina H."/>
            <person name="Bunkerborg J."/>
            <person name="Jin E."/>
            <person name="Buchheim M."/>
            <person name="Magnuson J."/>
        </authorList>
    </citation>
    <scope>NUCLEOTIDE SEQUENCE</scope>
    <source>
        <strain evidence="7">CCAP 19/18</strain>
    </source>
</reference>
<dbReference type="Proteomes" id="UP000815325">
    <property type="component" value="Unassembled WGS sequence"/>
</dbReference>
<keyword evidence="2" id="KW-0378">Hydrolase</keyword>
<keyword evidence="8" id="KW-1185">Reference proteome</keyword>
<dbReference type="InterPro" id="IPR000212">
    <property type="entry name" value="DNA_helicase_UvrD/REP"/>
</dbReference>
<evidence type="ECO:0000256" key="5">
    <source>
        <dbReference type="SAM" id="MobiDB-lite"/>
    </source>
</evidence>
<evidence type="ECO:0000256" key="4">
    <source>
        <dbReference type="ARBA" id="ARBA00022840"/>
    </source>
</evidence>
<dbReference type="InterPro" id="IPR014017">
    <property type="entry name" value="DNA_helicase_UvrD-like_C"/>
</dbReference>
<dbReference type="EMBL" id="MU069515">
    <property type="protein sequence ID" value="KAF5840401.1"/>
    <property type="molecule type" value="Genomic_DNA"/>
</dbReference>
<dbReference type="PANTHER" id="PTHR11070:SF2">
    <property type="entry name" value="ATP-DEPENDENT DNA HELICASE SRS2"/>
    <property type="match status" value="1"/>
</dbReference>
<feature type="domain" description="UvrD-like helicase C-terminal" evidence="6">
    <location>
        <begin position="144"/>
        <end position="203"/>
    </location>
</feature>
<dbReference type="SUPFAM" id="SSF52540">
    <property type="entry name" value="P-loop containing nucleoside triphosphate hydrolases"/>
    <property type="match status" value="1"/>
</dbReference>
<evidence type="ECO:0000256" key="2">
    <source>
        <dbReference type="ARBA" id="ARBA00022801"/>
    </source>
</evidence>
<keyword evidence="1" id="KW-0547">Nucleotide-binding</keyword>
<proteinExistence type="predicted"/>
<evidence type="ECO:0000259" key="6">
    <source>
        <dbReference type="Pfam" id="PF13361"/>
    </source>
</evidence>